<dbReference type="OMA" id="QCAISES"/>
<sequence>YKMRTSIWKGLKARAKAIRAALKKYNKLAAEMQPPAPALHWKDVVNYTFVSEFDLLRSTYAHRDVLRAPWTVPRNREVAAKYFKLMSARAELPRLNREIRRLDTSIELERREYARAVQELATGDPMLAAELRSQYRIRRLSHRVHLARIAAIRALPGYTGSLERGEPLHRGRELFETGDEYAAAVTSLLETEGVGRGTDSRTTQDDNDTVPLLDMDSVDDVFEDEVQNTELVRLAKFLERTS</sequence>
<accession>A0A060SKB8</accession>
<evidence type="ECO:0000313" key="2">
    <source>
        <dbReference type="EMBL" id="CDO74661.1"/>
    </source>
</evidence>
<comment type="caution">
    <text evidence="2">The sequence shown here is derived from an EMBL/GenBank/DDBJ whole genome shotgun (WGS) entry which is preliminary data.</text>
</comment>
<proteinExistence type="predicted"/>
<dbReference type="HOGENOM" id="CLU_1149574_0_0_1"/>
<dbReference type="Proteomes" id="UP000029665">
    <property type="component" value="Unassembled WGS sequence"/>
</dbReference>
<evidence type="ECO:0000313" key="3">
    <source>
        <dbReference type="Proteomes" id="UP000029665"/>
    </source>
</evidence>
<dbReference type="AlphaFoldDB" id="A0A060SKB8"/>
<keyword evidence="1" id="KW-0175">Coiled coil</keyword>
<feature type="non-terminal residue" evidence="2">
    <location>
        <position position="242"/>
    </location>
</feature>
<reference evidence="2" key="1">
    <citation type="submission" date="2014-01" db="EMBL/GenBank/DDBJ databases">
        <title>The genome of the white-rot fungus Pycnoporus cinnabarinus: a basidiomycete model with a versatile arsenal for lignocellulosic biomass breakdown.</title>
        <authorList>
            <person name="Levasseur A."/>
            <person name="Lomascolo A."/>
            <person name="Ruiz-Duenas F.J."/>
            <person name="Uzan E."/>
            <person name="Piumi F."/>
            <person name="Kues U."/>
            <person name="Ram A.F.J."/>
            <person name="Murat C."/>
            <person name="Haon M."/>
            <person name="Benoit I."/>
            <person name="Arfi Y."/>
            <person name="Chevret D."/>
            <person name="Drula E."/>
            <person name="Kwon M.J."/>
            <person name="Gouret P."/>
            <person name="Lesage-Meessen L."/>
            <person name="Lombard V."/>
            <person name="Mariette J."/>
            <person name="Noirot C."/>
            <person name="Park J."/>
            <person name="Patyshakuliyeva A."/>
            <person name="Wieneger R.A.B."/>
            <person name="Wosten H.A.B."/>
            <person name="Martin F."/>
            <person name="Coutinho P.M."/>
            <person name="de Vries R."/>
            <person name="Martinez A.T."/>
            <person name="Klopp C."/>
            <person name="Pontarotti P."/>
            <person name="Henrissat B."/>
            <person name="Record E."/>
        </authorList>
    </citation>
    <scope>NUCLEOTIDE SEQUENCE [LARGE SCALE GENOMIC DNA]</scope>
    <source>
        <strain evidence="2">BRFM137</strain>
    </source>
</reference>
<dbReference type="STRING" id="5643.A0A060SKB8"/>
<protein>
    <submittedName>
        <fullName evidence="2">Uncharacterized protein</fullName>
    </submittedName>
</protein>
<organism evidence="2 3">
    <name type="scientific">Pycnoporus cinnabarinus</name>
    <name type="common">Cinnabar-red polypore</name>
    <name type="synonym">Trametes cinnabarina</name>
    <dbReference type="NCBI Taxonomy" id="5643"/>
    <lineage>
        <taxon>Eukaryota</taxon>
        <taxon>Fungi</taxon>
        <taxon>Dikarya</taxon>
        <taxon>Basidiomycota</taxon>
        <taxon>Agaricomycotina</taxon>
        <taxon>Agaricomycetes</taxon>
        <taxon>Polyporales</taxon>
        <taxon>Polyporaceae</taxon>
        <taxon>Trametes</taxon>
    </lineage>
</organism>
<dbReference type="OrthoDB" id="2736601at2759"/>
<keyword evidence="3" id="KW-1185">Reference proteome</keyword>
<evidence type="ECO:0000256" key="1">
    <source>
        <dbReference type="SAM" id="Coils"/>
    </source>
</evidence>
<dbReference type="EMBL" id="CCBP010000200">
    <property type="protein sequence ID" value="CDO74661.1"/>
    <property type="molecule type" value="Genomic_DNA"/>
</dbReference>
<feature type="coiled-coil region" evidence="1">
    <location>
        <begin position="85"/>
        <end position="112"/>
    </location>
</feature>
<gene>
    <name evidence="2" type="ORF">BN946_scf184828.g1</name>
</gene>
<feature type="non-terminal residue" evidence="2">
    <location>
        <position position="1"/>
    </location>
</feature>
<name>A0A060SKB8_PYCCI</name>